<organism evidence="4 5">
    <name type="scientific">Thermoflexibacter ruber</name>
    <dbReference type="NCBI Taxonomy" id="1003"/>
    <lineage>
        <taxon>Bacteria</taxon>
        <taxon>Pseudomonadati</taxon>
        <taxon>Bacteroidota</taxon>
        <taxon>Cytophagia</taxon>
        <taxon>Cytophagales</taxon>
        <taxon>Thermoflexibacteraceae</taxon>
        <taxon>Thermoflexibacter</taxon>
    </lineage>
</organism>
<dbReference type="RefSeq" id="WP_245763996.1">
    <property type="nucleotide sequence ID" value="NZ_FONY01000008.1"/>
</dbReference>
<feature type="signal peptide" evidence="2">
    <location>
        <begin position="1"/>
        <end position="20"/>
    </location>
</feature>
<feature type="chain" id="PRO_5011600698" evidence="2">
    <location>
        <begin position="21"/>
        <end position="353"/>
    </location>
</feature>
<dbReference type="Proteomes" id="UP000199513">
    <property type="component" value="Unassembled WGS sequence"/>
</dbReference>
<proteinExistence type="predicted"/>
<gene>
    <name evidence="4" type="ORF">SAMN04488541_100818</name>
</gene>
<feature type="domain" description="BD-FAE-like" evidence="3">
    <location>
        <begin position="58"/>
        <end position="299"/>
    </location>
</feature>
<dbReference type="PANTHER" id="PTHR48081">
    <property type="entry name" value="AB HYDROLASE SUPERFAMILY PROTEIN C4A8.06C"/>
    <property type="match status" value="1"/>
</dbReference>
<evidence type="ECO:0000256" key="1">
    <source>
        <dbReference type="ARBA" id="ARBA00022801"/>
    </source>
</evidence>
<evidence type="ECO:0000256" key="2">
    <source>
        <dbReference type="SAM" id="SignalP"/>
    </source>
</evidence>
<evidence type="ECO:0000259" key="3">
    <source>
        <dbReference type="Pfam" id="PF20434"/>
    </source>
</evidence>
<dbReference type="InterPro" id="IPR029058">
    <property type="entry name" value="AB_hydrolase_fold"/>
</dbReference>
<dbReference type="SUPFAM" id="SSF53474">
    <property type="entry name" value="alpha/beta-Hydrolases"/>
    <property type="match status" value="1"/>
</dbReference>
<reference evidence="4 5" key="1">
    <citation type="submission" date="2016-10" db="EMBL/GenBank/DDBJ databases">
        <authorList>
            <person name="de Groot N.N."/>
        </authorList>
    </citation>
    <scope>NUCLEOTIDE SEQUENCE [LARGE SCALE GENOMIC DNA]</scope>
    <source>
        <strain>GEY</strain>
        <strain evidence="5">DSM 9560</strain>
    </source>
</reference>
<dbReference type="Gene3D" id="3.40.50.1820">
    <property type="entry name" value="alpha/beta hydrolase"/>
    <property type="match status" value="1"/>
</dbReference>
<dbReference type="STRING" id="1003.SAMN04488541_100818"/>
<accession>A0A1I2DV06</accession>
<evidence type="ECO:0000313" key="5">
    <source>
        <dbReference type="Proteomes" id="UP000199513"/>
    </source>
</evidence>
<protein>
    <submittedName>
        <fullName evidence="4">Acetyl esterase/lipase</fullName>
    </submittedName>
</protein>
<keyword evidence="1" id="KW-0378">Hydrolase</keyword>
<dbReference type="InterPro" id="IPR049492">
    <property type="entry name" value="BD-FAE-like_dom"/>
</dbReference>
<keyword evidence="5" id="KW-1185">Reference proteome</keyword>
<keyword evidence="2" id="KW-0732">Signal</keyword>
<evidence type="ECO:0000313" key="4">
    <source>
        <dbReference type="EMBL" id="SFE84258.1"/>
    </source>
</evidence>
<dbReference type="InterPro" id="IPR050300">
    <property type="entry name" value="GDXG_lipolytic_enzyme"/>
</dbReference>
<sequence length="353" mass="38768">MKFKGLFIFLFMLIFILQEAKTAEQSIFNNPQAVFIEGNFTKVSDVLWASPKGFDLTMDIYTPNSGKASYPVIVIFHGGGWLINNKSIMNEAAAYLASKGEYVVCNVNYRLLPDQDNTVKINEIIEDVFGAVLWIKENISKYKGNPAKIAVTGDSAGGHLAIMVVLQGHNLSSKGFAGTNLGFNPSYLPKGKTAEKIAKKNGLAVQAAMISYGAFDLYASALGGFEKESNIFWNLAKAKARGMFGEGVNANTHPDHYKQISPVYLIPKASERKLPPMLFTVGSKDQLTTPASIETFISKLKEAGHTNIEYWVHEGRPHAFLDSGSNEFLGISFAKDAPPALDKMLAFLNKIFY</sequence>
<dbReference type="AlphaFoldDB" id="A0A1I2DV06"/>
<dbReference type="GO" id="GO:0016787">
    <property type="term" value="F:hydrolase activity"/>
    <property type="evidence" value="ECO:0007669"/>
    <property type="project" value="UniProtKB-KW"/>
</dbReference>
<dbReference type="EMBL" id="FONY01000008">
    <property type="protein sequence ID" value="SFE84258.1"/>
    <property type="molecule type" value="Genomic_DNA"/>
</dbReference>
<name>A0A1I2DV06_9BACT</name>
<dbReference type="Pfam" id="PF20434">
    <property type="entry name" value="BD-FAE"/>
    <property type="match status" value="1"/>
</dbReference>